<dbReference type="STRING" id="42354.SAMN05216333_1266"/>
<protein>
    <submittedName>
        <fullName evidence="2">Microcystin-dependent protein</fullName>
    </submittedName>
</protein>
<sequence length="173" mass="17619">MPDPYLGEIKTFAGNFAPAGWALCQGQLLSIAENDALFSLIGTTYGGDGASTFALPNLASRIPLHQGTGPGLSPKVTGELGGSETVTLTTGQLAAHNHTAVCSNTTGNSASPINSYWSTDPGSNTGAYSTASSSTMAATAIGNTGGGQPHNNVQPYLVINYIIALEGIYPSRN</sequence>
<dbReference type="AlphaFoldDB" id="A0A1H8TMI0"/>
<evidence type="ECO:0000313" key="2">
    <source>
        <dbReference type="EMBL" id="SEO92055.1"/>
    </source>
</evidence>
<accession>A0A1H8TMI0</accession>
<proteinExistence type="predicted"/>
<organism evidence="2 3">
    <name type="scientific">Nitrosomonas oligotropha</name>
    <dbReference type="NCBI Taxonomy" id="42354"/>
    <lineage>
        <taxon>Bacteria</taxon>
        <taxon>Pseudomonadati</taxon>
        <taxon>Pseudomonadota</taxon>
        <taxon>Betaproteobacteria</taxon>
        <taxon>Nitrosomonadales</taxon>
        <taxon>Nitrosomonadaceae</taxon>
        <taxon>Nitrosomonas</taxon>
    </lineage>
</organism>
<dbReference type="RefSeq" id="WP_090321583.1">
    <property type="nucleotide sequence ID" value="NZ_FNOE01000029.1"/>
</dbReference>
<dbReference type="SUPFAM" id="SSF88874">
    <property type="entry name" value="Receptor-binding domain of short tail fibre protein gp12"/>
    <property type="match status" value="1"/>
</dbReference>
<dbReference type="OrthoDB" id="8613813at2"/>
<dbReference type="Gene3D" id="3.90.1340.10">
    <property type="entry name" value="Phage tail collar domain"/>
    <property type="match status" value="1"/>
</dbReference>
<feature type="domain" description="Phage tail collar" evidence="1">
    <location>
        <begin position="7"/>
        <end position="63"/>
    </location>
</feature>
<dbReference type="EMBL" id="FODO01000026">
    <property type="protein sequence ID" value="SEO92055.1"/>
    <property type="molecule type" value="Genomic_DNA"/>
</dbReference>
<gene>
    <name evidence="2" type="ORF">SAMN05216333_1266</name>
</gene>
<evidence type="ECO:0000313" key="3">
    <source>
        <dbReference type="Proteomes" id="UP000198814"/>
    </source>
</evidence>
<dbReference type="Proteomes" id="UP000198814">
    <property type="component" value="Unassembled WGS sequence"/>
</dbReference>
<dbReference type="InterPro" id="IPR011083">
    <property type="entry name" value="Phage_tail_collar_dom"/>
</dbReference>
<reference evidence="3" key="1">
    <citation type="submission" date="2016-10" db="EMBL/GenBank/DDBJ databases">
        <authorList>
            <person name="Varghese N."/>
            <person name="Submissions S."/>
        </authorList>
    </citation>
    <scope>NUCLEOTIDE SEQUENCE [LARGE SCALE GENOMIC DNA]</scope>
    <source>
        <strain evidence="3">Nm76</strain>
    </source>
</reference>
<dbReference type="InterPro" id="IPR037053">
    <property type="entry name" value="Phage_tail_collar_dom_sf"/>
</dbReference>
<evidence type="ECO:0000259" key="1">
    <source>
        <dbReference type="Pfam" id="PF07484"/>
    </source>
</evidence>
<name>A0A1H8TMI0_9PROT</name>
<dbReference type="Pfam" id="PF07484">
    <property type="entry name" value="Collar"/>
    <property type="match status" value="1"/>
</dbReference>
<keyword evidence="3" id="KW-1185">Reference proteome</keyword>